<feature type="signal peptide" evidence="1">
    <location>
        <begin position="1"/>
        <end position="21"/>
    </location>
</feature>
<keyword evidence="1" id="KW-0732">Signal</keyword>
<organism evidence="2">
    <name type="scientific">Panstrongylus lignarius</name>
    <dbReference type="NCBI Taxonomy" id="156445"/>
    <lineage>
        <taxon>Eukaryota</taxon>
        <taxon>Metazoa</taxon>
        <taxon>Ecdysozoa</taxon>
        <taxon>Arthropoda</taxon>
        <taxon>Hexapoda</taxon>
        <taxon>Insecta</taxon>
        <taxon>Pterygota</taxon>
        <taxon>Neoptera</taxon>
        <taxon>Paraneoptera</taxon>
        <taxon>Hemiptera</taxon>
        <taxon>Heteroptera</taxon>
        <taxon>Panheteroptera</taxon>
        <taxon>Cimicomorpha</taxon>
        <taxon>Reduviidae</taxon>
        <taxon>Triatominae</taxon>
        <taxon>Panstrongylus</taxon>
    </lineage>
</organism>
<sequence length="79" mass="8843">MSDLNGSLLSILLLFSDCRLGLRMNVFRNSSQRLMFSSQSIAICAISKCHHGVVLQMNSSPNIELLLKVNMFPRDFIIG</sequence>
<feature type="chain" id="PRO_5012194905" description="Secreted protein" evidence="1">
    <location>
        <begin position="22"/>
        <end position="79"/>
    </location>
</feature>
<reference evidence="2" key="1">
    <citation type="journal article" date="2018" name="PLoS Negl. Trop. Dis.">
        <title>An insight into the salivary gland and fat body transcriptome of Panstrongylus lignarius (Hemiptera: Heteroptera), the main vector of Chagas disease in Peru.</title>
        <authorList>
            <person name="Nevoa J.C."/>
            <person name="Mendes M.T."/>
            <person name="da Silva M.V."/>
            <person name="Soares S.C."/>
            <person name="Oliveira C.J.F."/>
            <person name="Ribeiro J.M.C."/>
        </authorList>
    </citation>
    <scope>NUCLEOTIDE SEQUENCE</scope>
</reference>
<dbReference type="AlphaFoldDB" id="A0A224Y3A7"/>
<evidence type="ECO:0000256" key="1">
    <source>
        <dbReference type="SAM" id="SignalP"/>
    </source>
</evidence>
<proteinExistence type="predicted"/>
<dbReference type="EMBL" id="GFTR01000816">
    <property type="protein sequence ID" value="JAW15610.1"/>
    <property type="molecule type" value="Transcribed_RNA"/>
</dbReference>
<protein>
    <recommendedName>
        <fullName evidence="3">Secreted protein</fullName>
    </recommendedName>
</protein>
<accession>A0A224Y3A7</accession>
<evidence type="ECO:0000313" key="2">
    <source>
        <dbReference type="EMBL" id="JAW15610.1"/>
    </source>
</evidence>
<evidence type="ECO:0008006" key="3">
    <source>
        <dbReference type="Google" id="ProtNLM"/>
    </source>
</evidence>
<name>A0A224Y3A7_9HEMI</name>